<dbReference type="Gene3D" id="3.30.420.210">
    <property type="entry name" value="SEP domain"/>
    <property type="match status" value="1"/>
</dbReference>
<sequence>MALITDQPLHLPQTDYPPFKRFKPNDGTGDDVYDHSIYFKGDSFTVREDKHLWVREENKHNRPVDDTTIRSVWDPRNKEFLESLMKEECPAEFSEGRQGVHYIHLYGLRDDQDLKEPSTPPHCVHLCAVVDGFMI</sequence>
<reference evidence="1 2" key="1">
    <citation type="submission" date="2020-06" db="EMBL/GenBank/DDBJ databases">
        <title>Transcriptomic and genomic resources for Thalictrum thalictroides and T. hernandezii: Facilitating candidate gene discovery in an emerging model plant lineage.</title>
        <authorList>
            <person name="Arias T."/>
            <person name="Riano-Pachon D.M."/>
            <person name="Di Stilio V.S."/>
        </authorList>
    </citation>
    <scope>NUCLEOTIDE SEQUENCE [LARGE SCALE GENOMIC DNA]</scope>
    <source>
        <strain evidence="2">cv. WT478/WT964</strain>
        <tissue evidence="1">Leaves</tissue>
    </source>
</reference>
<protein>
    <submittedName>
        <fullName evidence="1">Uncharacterized protein</fullName>
    </submittedName>
</protein>
<dbReference type="AlphaFoldDB" id="A0A7J6VSD3"/>
<evidence type="ECO:0000313" key="2">
    <source>
        <dbReference type="Proteomes" id="UP000554482"/>
    </source>
</evidence>
<proteinExistence type="predicted"/>
<dbReference type="EMBL" id="JABWDY010027762">
    <property type="protein sequence ID" value="KAF5187637.1"/>
    <property type="molecule type" value="Genomic_DNA"/>
</dbReference>
<dbReference type="SUPFAM" id="SSF102848">
    <property type="entry name" value="NSFL1 (p97 ATPase) cofactor p47, SEP domain"/>
    <property type="match status" value="1"/>
</dbReference>
<dbReference type="InterPro" id="IPR036241">
    <property type="entry name" value="NSFL1C_SEP_dom_sf"/>
</dbReference>
<dbReference type="OrthoDB" id="1986360at2759"/>
<name>A0A7J6VSD3_THATH</name>
<evidence type="ECO:0000313" key="1">
    <source>
        <dbReference type="EMBL" id="KAF5187637.1"/>
    </source>
</evidence>
<keyword evidence="2" id="KW-1185">Reference proteome</keyword>
<dbReference type="Proteomes" id="UP000554482">
    <property type="component" value="Unassembled WGS sequence"/>
</dbReference>
<organism evidence="1 2">
    <name type="scientific">Thalictrum thalictroides</name>
    <name type="common">Rue-anemone</name>
    <name type="synonym">Anemone thalictroides</name>
    <dbReference type="NCBI Taxonomy" id="46969"/>
    <lineage>
        <taxon>Eukaryota</taxon>
        <taxon>Viridiplantae</taxon>
        <taxon>Streptophyta</taxon>
        <taxon>Embryophyta</taxon>
        <taxon>Tracheophyta</taxon>
        <taxon>Spermatophyta</taxon>
        <taxon>Magnoliopsida</taxon>
        <taxon>Ranunculales</taxon>
        <taxon>Ranunculaceae</taxon>
        <taxon>Thalictroideae</taxon>
        <taxon>Thalictrum</taxon>
    </lineage>
</organism>
<comment type="caution">
    <text evidence="1">The sequence shown here is derived from an EMBL/GenBank/DDBJ whole genome shotgun (WGS) entry which is preliminary data.</text>
</comment>
<gene>
    <name evidence="1" type="ORF">FRX31_022778</name>
</gene>
<accession>A0A7J6VSD3</accession>